<dbReference type="EMBL" id="KK102836">
    <property type="protein sequence ID" value="KIY96805.1"/>
    <property type="molecule type" value="Genomic_DNA"/>
</dbReference>
<feature type="compositionally biased region" description="Low complexity" evidence="2">
    <location>
        <begin position="150"/>
        <end position="174"/>
    </location>
</feature>
<dbReference type="RefSeq" id="XP_013895825.1">
    <property type="nucleotide sequence ID" value="XM_014040371.1"/>
</dbReference>
<feature type="coiled-coil region" evidence="1">
    <location>
        <begin position="202"/>
        <end position="229"/>
    </location>
</feature>
<reference evidence="3 4" key="1">
    <citation type="journal article" date="2013" name="BMC Genomics">
        <title>Reconstruction of the lipid metabolism for the microalga Monoraphidium neglectum from its genome sequence reveals characteristics suitable for biofuel production.</title>
        <authorList>
            <person name="Bogen C."/>
            <person name="Al-Dilaimi A."/>
            <person name="Albersmeier A."/>
            <person name="Wichmann J."/>
            <person name="Grundmann M."/>
            <person name="Rupp O."/>
            <person name="Lauersen K.J."/>
            <person name="Blifernez-Klassen O."/>
            <person name="Kalinowski J."/>
            <person name="Goesmann A."/>
            <person name="Mussgnug J.H."/>
            <person name="Kruse O."/>
        </authorList>
    </citation>
    <scope>NUCLEOTIDE SEQUENCE [LARGE SCALE GENOMIC DNA]</scope>
    <source>
        <strain evidence="3 4">SAG 48.87</strain>
    </source>
</reference>
<protein>
    <submittedName>
        <fullName evidence="3">Uncharacterized protein</fullName>
    </submittedName>
</protein>
<keyword evidence="1" id="KW-0175">Coiled coil</keyword>
<keyword evidence="4" id="KW-1185">Reference proteome</keyword>
<evidence type="ECO:0000313" key="3">
    <source>
        <dbReference type="EMBL" id="KIY96805.1"/>
    </source>
</evidence>
<dbReference type="AlphaFoldDB" id="A0A0D2MQ72"/>
<evidence type="ECO:0000313" key="4">
    <source>
        <dbReference type="Proteomes" id="UP000054498"/>
    </source>
</evidence>
<organism evidence="3 4">
    <name type="scientific">Monoraphidium neglectum</name>
    <dbReference type="NCBI Taxonomy" id="145388"/>
    <lineage>
        <taxon>Eukaryota</taxon>
        <taxon>Viridiplantae</taxon>
        <taxon>Chlorophyta</taxon>
        <taxon>core chlorophytes</taxon>
        <taxon>Chlorophyceae</taxon>
        <taxon>CS clade</taxon>
        <taxon>Sphaeropleales</taxon>
        <taxon>Selenastraceae</taxon>
        <taxon>Monoraphidium</taxon>
    </lineage>
</organism>
<dbReference type="Proteomes" id="UP000054498">
    <property type="component" value="Unassembled WGS sequence"/>
</dbReference>
<proteinExistence type="predicted"/>
<dbReference type="KEGG" id="mng:MNEG_11158"/>
<dbReference type="GeneID" id="25728392"/>
<evidence type="ECO:0000256" key="1">
    <source>
        <dbReference type="SAM" id="Coils"/>
    </source>
</evidence>
<accession>A0A0D2MQ72</accession>
<sequence length="317" mass="33752">MRRRAPGAPRDVNAEAKAMIAKLERLVVKTQGKRAASMVETVDASVEGIARYNSEFVRCAAPLISRVRHGAPDAAQAEARLRDMCAYGLEWSIAFIVGGPMGGRANVKNAMRIALRPMDHGRLEADILPAQPAPGANDLAAGEPQPPQQPTAAAGLGAGVEEGPASADEAAAAQEPPPGHFLWALKQLRLTEEQEEVIRALLASWRSRMDQISERREQLLAQLQAAAASARGGGGGALAGEPAREEALLQELERLQLAYNMHHGTYQLAIGGGAFTPVQLAVWIVSAYPWQAPPTAMEQAMRELREERERGGGGGGS</sequence>
<evidence type="ECO:0000256" key="2">
    <source>
        <dbReference type="SAM" id="MobiDB-lite"/>
    </source>
</evidence>
<gene>
    <name evidence="3" type="ORF">MNEG_11158</name>
</gene>
<feature type="region of interest" description="Disordered" evidence="2">
    <location>
        <begin position="129"/>
        <end position="176"/>
    </location>
</feature>
<name>A0A0D2MQ72_9CHLO</name>